<feature type="transmembrane region" description="Helical" evidence="5">
    <location>
        <begin position="149"/>
        <end position="169"/>
    </location>
</feature>
<dbReference type="RefSeq" id="WP_051257489.1">
    <property type="nucleotide sequence ID" value="NZ_CP088923.1"/>
</dbReference>
<reference evidence="7 8" key="1">
    <citation type="journal article" date="2016" name="MBio">
        <title>Lateral Gene Transfer in a Heavy Metal-Contaminated-Groundwater Microbial Community.</title>
        <authorList>
            <person name="Hemme C.L."/>
            <person name="Green S.J."/>
            <person name="Rishishwar L."/>
            <person name="Prakash O."/>
            <person name="Pettenato A."/>
            <person name="Chakraborty R."/>
            <person name="Deutschbauer A.M."/>
            <person name="Van Nostrand J.D."/>
            <person name="Wu L."/>
            <person name="He Z."/>
            <person name="Jordan I.K."/>
            <person name="Hazen T.C."/>
            <person name="Arkin A.P."/>
            <person name="Kostka J.E."/>
            <person name="Zhou J."/>
        </authorList>
    </citation>
    <scope>NUCLEOTIDE SEQUENCE [LARGE SCALE GENOMIC DNA]</scope>
    <source>
        <strain evidence="7 8">FW104-T7</strain>
    </source>
</reference>
<feature type="transmembrane region" description="Helical" evidence="5">
    <location>
        <begin position="76"/>
        <end position="95"/>
    </location>
</feature>
<evidence type="ECO:0000256" key="3">
    <source>
        <dbReference type="ARBA" id="ARBA00022989"/>
    </source>
</evidence>
<dbReference type="Gene3D" id="1.20.1510.10">
    <property type="entry name" value="Cation efflux protein transmembrane domain"/>
    <property type="match status" value="1"/>
</dbReference>
<dbReference type="SUPFAM" id="SSF161111">
    <property type="entry name" value="Cation efflux protein transmembrane domain-like"/>
    <property type="match status" value="1"/>
</dbReference>
<keyword evidence="8" id="KW-1185">Reference proteome</keyword>
<dbReference type="STRING" id="416169.RHOFW104T7_17965"/>
<dbReference type="InterPro" id="IPR027469">
    <property type="entry name" value="Cation_efflux_TMD_sf"/>
</dbReference>
<comment type="caution">
    <text evidence="7">The sequence shown here is derived from an EMBL/GenBank/DDBJ whole genome shotgun (WGS) entry which is preliminary data.</text>
</comment>
<dbReference type="GO" id="GO:0006829">
    <property type="term" value="P:zinc ion transport"/>
    <property type="evidence" value="ECO:0007669"/>
    <property type="project" value="UniProtKB-KW"/>
</dbReference>
<dbReference type="GO" id="GO:0008324">
    <property type="term" value="F:monoatomic cation transmembrane transporter activity"/>
    <property type="evidence" value="ECO:0007669"/>
    <property type="project" value="InterPro"/>
</dbReference>
<accession>A0A154QGB7</accession>
<evidence type="ECO:0000256" key="2">
    <source>
        <dbReference type="ARBA" id="ARBA00022692"/>
    </source>
</evidence>
<evidence type="ECO:0000256" key="4">
    <source>
        <dbReference type="ARBA" id="ARBA00023136"/>
    </source>
</evidence>
<keyword evidence="2 5" id="KW-0812">Transmembrane</keyword>
<organism evidence="7 8">
    <name type="scientific">Rhodanobacter thiooxydans</name>
    <dbReference type="NCBI Taxonomy" id="416169"/>
    <lineage>
        <taxon>Bacteria</taxon>
        <taxon>Pseudomonadati</taxon>
        <taxon>Pseudomonadota</taxon>
        <taxon>Gammaproteobacteria</taxon>
        <taxon>Lysobacterales</taxon>
        <taxon>Rhodanobacteraceae</taxon>
        <taxon>Rhodanobacter</taxon>
    </lineage>
</organism>
<keyword evidence="3 5" id="KW-1133">Transmembrane helix</keyword>
<evidence type="ECO:0000313" key="7">
    <source>
        <dbReference type="EMBL" id="KZC22692.1"/>
    </source>
</evidence>
<proteinExistence type="predicted"/>
<evidence type="ECO:0000313" key="8">
    <source>
        <dbReference type="Proteomes" id="UP000076131"/>
    </source>
</evidence>
<evidence type="ECO:0000256" key="1">
    <source>
        <dbReference type="ARBA" id="ARBA00004141"/>
    </source>
</evidence>
<dbReference type="GeneID" id="72426731"/>
<dbReference type="GO" id="GO:0016020">
    <property type="term" value="C:membrane"/>
    <property type="evidence" value="ECO:0007669"/>
    <property type="project" value="UniProtKB-SubCell"/>
</dbReference>
<dbReference type="AlphaFoldDB" id="A0A154QGB7"/>
<dbReference type="EMBL" id="LVJS01000054">
    <property type="protein sequence ID" value="KZC22692.1"/>
    <property type="molecule type" value="Genomic_DNA"/>
</dbReference>
<sequence length="205" mass="22013">MSQPFDEASDHALLRRTVLLVALLNLGYFGIEFVVALRIGSVSLFADSVDFLEDASVNLLIWTAFAWSLKARARVGMGLAAILLIPALATLWAAWNKFHAPLPPAPIPLSITALGALVINLSCALMLARYRAHRGSLTRAAFLSARNDVLANIAIIAAGLVTVFSPSAWPDLIVGLGIMAMNADAAREVWRAARDEHRSAIEAES</sequence>
<protein>
    <submittedName>
        <fullName evidence="7">Cobalt transporter</fullName>
    </submittedName>
</protein>
<dbReference type="InterPro" id="IPR058533">
    <property type="entry name" value="Cation_efflux_TM"/>
</dbReference>
<feature type="transmembrane region" description="Helical" evidence="5">
    <location>
        <begin position="107"/>
        <end position="128"/>
    </location>
</feature>
<name>A0A154QGB7_9GAMM</name>
<dbReference type="Pfam" id="PF01545">
    <property type="entry name" value="Cation_efflux"/>
    <property type="match status" value="1"/>
</dbReference>
<feature type="domain" description="Cation efflux protein transmembrane" evidence="6">
    <location>
        <begin position="18"/>
        <end position="191"/>
    </location>
</feature>
<comment type="subcellular location">
    <subcellularLocation>
        <location evidence="1">Membrane</location>
        <topology evidence="1">Multi-pass membrane protein</topology>
    </subcellularLocation>
</comment>
<dbReference type="Proteomes" id="UP000076131">
    <property type="component" value="Unassembled WGS sequence"/>
</dbReference>
<gene>
    <name evidence="7" type="ORF">RHOFW104T7_17965</name>
</gene>
<evidence type="ECO:0000259" key="6">
    <source>
        <dbReference type="Pfam" id="PF01545"/>
    </source>
</evidence>
<keyword evidence="4 5" id="KW-0472">Membrane</keyword>
<evidence type="ECO:0000256" key="5">
    <source>
        <dbReference type="SAM" id="Phobius"/>
    </source>
</evidence>
<feature type="transmembrane region" description="Helical" evidence="5">
    <location>
        <begin position="18"/>
        <end position="39"/>
    </location>
</feature>